<dbReference type="InterPro" id="IPR023828">
    <property type="entry name" value="Peptidase_S8_Ser-AS"/>
</dbReference>
<dbReference type="Pfam" id="PF00082">
    <property type="entry name" value="Peptidase_S8"/>
    <property type="match status" value="1"/>
</dbReference>
<dbReference type="SUPFAM" id="SSF52743">
    <property type="entry name" value="Subtilisin-like"/>
    <property type="match status" value="1"/>
</dbReference>
<feature type="active site" description="Charge relay system" evidence="6">
    <location>
        <position position="178"/>
    </location>
</feature>
<dbReference type="STRING" id="1128970.SAMN04487935_2453"/>
<evidence type="ECO:0000313" key="10">
    <source>
        <dbReference type="EMBL" id="SDK05561.1"/>
    </source>
</evidence>
<evidence type="ECO:0000256" key="5">
    <source>
        <dbReference type="ARBA" id="ARBA00022825"/>
    </source>
</evidence>
<evidence type="ECO:0000256" key="2">
    <source>
        <dbReference type="ARBA" id="ARBA00022670"/>
    </source>
</evidence>
<dbReference type="InterPro" id="IPR015500">
    <property type="entry name" value="Peptidase_S8_subtilisin-rel"/>
</dbReference>
<feature type="chain" id="PRO_5011574969" evidence="7">
    <location>
        <begin position="19"/>
        <end position="538"/>
    </location>
</feature>
<evidence type="ECO:0000313" key="11">
    <source>
        <dbReference type="Proteomes" id="UP000199580"/>
    </source>
</evidence>
<evidence type="ECO:0000259" key="8">
    <source>
        <dbReference type="Pfam" id="PF00082"/>
    </source>
</evidence>
<keyword evidence="11" id="KW-1185">Reference proteome</keyword>
<evidence type="ECO:0000256" key="4">
    <source>
        <dbReference type="ARBA" id="ARBA00022801"/>
    </source>
</evidence>
<dbReference type="Proteomes" id="UP000199580">
    <property type="component" value="Unassembled WGS sequence"/>
</dbReference>
<evidence type="ECO:0000256" key="6">
    <source>
        <dbReference type="PROSITE-ProRule" id="PRU01240"/>
    </source>
</evidence>
<evidence type="ECO:0000256" key="7">
    <source>
        <dbReference type="SAM" id="SignalP"/>
    </source>
</evidence>
<feature type="domain" description="Peptidase S8/S53" evidence="8">
    <location>
        <begin position="169"/>
        <end position="442"/>
    </location>
</feature>
<dbReference type="PIRSF" id="PIRSF037903">
    <property type="entry name" value="Subtilisin_rel_GFO_2223"/>
    <property type="match status" value="1"/>
</dbReference>
<dbReference type="InterPro" id="IPR036852">
    <property type="entry name" value="Peptidase_S8/S53_dom_sf"/>
</dbReference>
<dbReference type="AlphaFoldDB" id="A0A1G8YRZ0"/>
<name>A0A1G8YRZ0_9FLAO</name>
<dbReference type="PANTHER" id="PTHR43806:SF67">
    <property type="entry name" value="EGF-LIKE DOMAIN-CONTAINING PROTEIN"/>
    <property type="match status" value="1"/>
</dbReference>
<keyword evidence="4 6" id="KW-0378">Hydrolase</keyword>
<dbReference type="Gene3D" id="3.40.50.200">
    <property type="entry name" value="Peptidase S8/S53 domain"/>
    <property type="match status" value="1"/>
</dbReference>
<keyword evidence="2 6" id="KW-0645">Protease</keyword>
<protein>
    <submittedName>
        <fullName evidence="10">Por secretion system C-terminal sorting domain-containing protein</fullName>
    </submittedName>
</protein>
<feature type="domain" description="Secretion system C-terminal sorting" evidence="9">
    <location>
        <begin position="466"/>
        <end position="536"/>
    </location>
</feature>
<dbReference type="NCBIfam" id="TIGR04183">
    <property type="entry name" value="Por_Secre_tail"/>
    <property type="match status" value="1"/>
</dbReference>
<dbReference type="OrthoDB" id="1407599at2"/>
<evidence type="ECO:0000256" key="1">
    <source>
        <dbReference type="ARBA" id="ARBA00011073"/>
    </source>
</evidence>
<sequence length="538" mass="58413">MKKLAFLALFFIQFATFAQVEDAWVYLNAKPDSQQYLNNPLTMLTQRSLDRRATQNIALDFKDVPVYQTYIDQIEAADGISVMAKSKWLNALHIRGTQSQINALAALSFVTKVDFADKTLNGPSKNRTLQTINKVNKTMETASDFNYGNSLNQIQMLNGVQLHQQNYTGSGKIIAVMDGGFPAVNTVAPFARLRDNNQILGGYDYVNRNENFYAGLSHGTMVLSTMGGYVEGQLVGTAPDASYYLFITEDGNNEGPLEESLWVEAAEEADRLGVDIITTSLGYSVFDNTAYSHTYADMNGTTTFIARGLDIAYSRGMICVVSAGNEGSKPWHYITTPADALHALAIGAVNAQGNYASFSSYGPSSDGRVKPDVSAQGQASVLSNLAGNITTASGTSFSGPIMAGMIASLWQALPGKTNEEIMQLVKESASIYNSPNDQIGYGIPDFYDALQSTLGIQSFAEGQFLVYPNPVASVISIAFPLGFDNVKITLYNTLGQEILQKNITSQSSEIGVENLKSGIYLYQIESNGTTQKGKLIRK</sequence>
<dbReference type="InterPro" id="IPR026444">
    <property type="entry name" value="Secre_tail"/>
</dbReference>
<gene>
    <name evidence="10" type="ORF">SAMN04487935_2453</name>
</gene>
<keyword evidence="3 7" id="KW-0732">Signal</keyword>
<dbReference type="PROSITE" id="PS51892">
    <property type="entry name" value="SUBTILASE"/>
    <property type="match status" value="1"/>
</dbReference>
<dbReference type="PROSITE" id="PS00138">
    <property type="entry name" value="SUBTILASE_SER"/>
    <property type="match status" value="1"/>
</dbReference>
<feature type="signal peptide" evidence="7">
    <location>
        <begin position="1"/>
        <end position="18"/>
    </location>
</feature>
<dbReference type="InterPro" id="IPR017317">
    <property type="entry name" value="Pept_S8_subtilisin_bacteroid-2"/>
</dbReference>
<dbReference type="CDD" id="cd07493">
    <property type="entry name" value="Peptidases_S8_9"/>
    <property type="match status" value="1"/>
</dbReference>
<reference evidence="10 11" key="1">
    <citation type="submission" date="2016-10" db="EMBL/GenBank/DDBJ databases">
        <authorList>
            <person name="de Groot N.N."/>
        </authorList>
    </citation>
    <scope>NUCLEOTIDE SEQUENCE [LARGE SCALE GENOMIC DNA]</scope>
    <source>
        <strain evidence="10 11">CGMCC 1.10076</strain>
    </source>
</reference>
<dbReference type="PANTHER" id="PTHR43806">
    <property type="entry name" value="PEPTIDASE S8"/>
    <property type="match status" value="1"/>
</dbReference>
<dbReference type="Pfam" id="PF18962">
    <property type="entry name" value="Por_Secre_tail"/>
    <property type="match status" value="1"/>
</dbReference>
<dbReference type="GO" id="GO:0006508">
    <property type="term" value="P:proteolysis"/>
    <property type="evidence" value="ECO:0007669"/>
    <property type="project" value="UniProtKB-KW"/>
</dbReference>
<dbReference type="GO" id="GO:0004252">
    <property type="term" value="F:serine-type endopeptidase activity"/>
    <property type="evidence" value="ECO:0007669"/>
    <property type="project" value="UniProtKB-UniRule"/>
</dbReference>
<feature type="active site" description="Charge relay system" evidence="6">
    <location>
        <position position="218"/>
    </location>
</feature>
<feature type="active site" description="Charge relay system" evidence="6">
    <location>
        <position position="396"/>
    </location>
</feature>
<dbReference type="EMBL" id="FNEZ01000003">
    <property type="protein sequence ID" value="SDK05561.1"/>
    <property type="molecule type" value="Genomic_DNA"/>
</dbReference>
<dbReference type="InterPro" id="IPR050131">
    <property type="entry name" value="Peptidase_S8_subtilisin-like"/>
</dbReference>
<dbReference type="RefSeq" id="WP_091395827.1">
    <property type="nucleotide sequence ID" value="NZ_BKAI01000006.1"/>
</dbReference>
<evidence type="ECO:0000259" key="9">
    <source>
        <dbReference type="Pfam" id="PF18962"/>
    </source>
</evidence>
<evidence type="ECO:0000256" key="3">
    <source>
        <dbReference type="ARBA" id="ARBA00022729"/>
    </source>
</evidence>
<organism evidence="10 11">
    <name type="scientific">Flavobacterium noncentrifugens</name>
    <dbReference type="NCBI Taxonomy" id="1128970"/>
    <lineage>
        <taxon>Bacteria</taxon>
        <taxon>Pseudomonadati</taxon>
        <taxon>Bacteroidota</taxon>
        <taxon>Flavobacteriia</taxon>
        <taxon>Flavobacteriales</taxon>
        <taxon>Flavobacteriaceae</taxon>
        <taxon>Flavobacterium</taxon>
    </lineage>
</organism>
<dbReference type="PRINTS" id="PR00723">
    <property type="entry name" value="SUBTILISIN"/>
</dbReference>
<dbReference type="InterPro" id="IPR000209">
    <property type="entry name" value="Peptidase_S8/S53_dom"/>
</dbReference>
<proteinExistence type="inferred from homology"/>
<comment type="similarity">
    <text evidence="1 6">Belongs to the peptidase S8 family.</text>
</comment>
<keyword evidence="5 6" id="KW-0720">Serine protease</keyword>
<accession>A0A1G8YRZ0</accession>